<accession>A0A545W3F9</accession>
<feature type="compositionally biased region" description="Basic and acidic residues" evidence="1">
    <location>
        <begin position="398"/>
        <end position="407"/>
    </location>
</feature>
<protein>
    <submittedName>
        <fullName evidence="3">WLM domain-containing protein</fullName>
    </submittedName>
</protein>
<feature type="compositionally biased region" description="Basic residues" evidence="1">
    <location>
        <begin position="177"/>
        <end position="190"/>
    </location>
</feature>
<gene>
    <name evidence="3" type="ORF">IF1G_04516</name>
</gene>
<proteinExistence type="predicted"/>
<evidence type="ECO:0000256" key="1">
    <source>
        <dbReference type="SAM" id="MobiDB-lite"/>
    </source>
</evidence>
<feature type="compositionally biased region" description="Low complexity" evidence="1">
    <location>
        <begin position="414"/>
        <end position="440"/>
    </location>
</feature>
<keyword evidence="4" id="KW-1185">Reference proteome</keyword>
<feature type="compositionally biased region" description="Basic and acidic residues" evidence="1">
    <location>
        <begin position="304"/>
        <end position="318"/>
    </location>
</feature>
<feature type="domain" description="WLM" evidence="2">
    <location>
        <begin position="10"/>
        <end position="256"/>
    </location>
</feature>
<dbReference type="PANTHER" id="PTHR30399">
    <property type="entry name" value="UNCHARACTERIZED PROTEIN YGJP"/>
    <property type="match status" value="1"/>
</dbReference>
<feature type="compositionally biased region" description="Basic and acidic residues" evidence="1">
    <location>
        <begin position="334"/>
        <end position="357"/>
    </location>
</feature>
<organism evidence="3 4">
    <name type="scientific">Cordyceps javanica</name>
    <dbReference type="NCBI Taxonomy" id="43265"/>
    <lineage>
        <taxon>Eukaryota</taxon>
        <taxon>Fungi</taxon>
        <taxon>Dikarya</taxon>
        <taxon>Ascomycota</taxon>
        <taxon>Pezizomycotina</taxon>
        <taxon>Sordariomycetes</taxon>
        <taxon>Hypocreomycetidae</taxon>
        <taxon>Hypocreales</taxon>
        <taxon>Cordycipitaceae</taxon>
        <taxon>Cordyceps</taxon>
    </lineage>
</organism>
<dbReference type="OrthoDB" id="447842at2759"/>
<dbReference type="EMBL" id="SPUK01000005">
    <property type="protein sequence ID" value="TQV97276.1"/>
    <property type="molecule type" value="Genomic_DNA"/>
</dbReference>
<evidence type="ECO:0000259" key="2">
    <source>
        <dbReference type="PROSITE" id="PS51397"/>
    </source>
</evidence>
<dbReference type="InterPro" id="IPR013536">
    <property type="entry name" value="WLM_dom"/>
</dbReference>
<feature type="region of interest" description="Disordered" evidence="1">
    <location>
        <begin position="257"/>
        <end position="487"/>
    </location>
</feature>
<feature type="compositionally biased region" description="Basic and acidic residues" evidence="1">
    <location>
        <begin position="366"/>
        <end position="379"/>
    </location>
</feature>
<dbReference type="PANTHER" id="PTHR30399:SF1">
    <property type="entry name" value="UTP PYROPHOSPHATASE"/>
    <property type="match status" value="1"/>
</dbReference>
<dbReference type="PROSITE" id="PS51397">
    <property type="entry name" value="WLM"/>
    <property type="match status" value="1"/>
</dbReference>
<comment type="caution">
    <text evidence="3">The sequence shown here is derived from an EMBL/GenBank/DDBJ whole genome shotgun (WGS) entry which is preliminary data.</text>
</comment>
<evidence type="ECO:0000313" key="3">
    <source>
        <dbReference type="EMBL" id="TQV97276.1"/>
    </source>
</evidence>
<dbReference type="InterPro" id="IPR053136">
    <property type="entry name" value="UTP_pyrophosphatase-like"/>
</dbReference>
<reference evidence="3 4" key="1">
    <citation type="journal article" date="2019" name="Appl. Microbiol. Biotechnol.">
        <title>Genome sequence of Isaria javanica and comparative genome analysis insights into family S53 peptidase evolution in fungal entomopathogens.</title>
        <authorList>
            <person name="Lin R."/>
            <person name="Zhang X."/>
            <person name="Xin B."/>
            <person name="Zou M."/>
            <person name="Gao Y."/>
            <person name="Qin F."/>
            <person name="Hu Q."/>
            <person name="Xie B."/>
            <person name="Cheng X."/>
        </authorList>
    </citation>
    <scope>NUCLEOTIDE SEQUENCE [LARGE SCALE GENOMIC DNA]</scope>
    <source>
        <strain evidence="3 4">IJ1G</strain>
    </source>
</reference>
<feature type="compositionally biased region" description="Low complexity" evidence="1">
    <location>
        <begin position="459"/>
        <end position="472"/>
    </location>
</feature>
<name>A0A545W3F9_9HYPO</name>
<dbReference type="Gene3D" id="3.30.2010.10">
    <property type="entry name" value="Metalloproteases ('zincins'), catalytic domain"/>
    <property type="match status" value="1"/>
</dbReference>
<dbReference type="Pfam" id="PF08325">
    <property type="entry name" value="WLM"/>
    <property type="match status" value="1"/>
</dbReference>
<feature type="region of interest" description="Disordered" evidence="1">
    <location>
        <begin position="158"/>
        <end position="200"/>
    </location>
</feature>
<sequence length="563" mass="60796">MPVGIQRLNARRTQPNANIVFIKALPGPDSAVAENFLERIAAQCLPIMKEHHLSVVTLEEYEPNREFVGRNFNAGEVIQLVLKSARPPHRWLPFRYVQMVMMHELAHCRQMNHSRAFWAVRDGYAAAMTALWARGYTGEGLWGRGAALATGAPPPWERNAMTDEEPLPEHLCGGTYRSRRRRRRGGKRKQPPALSWKEQKERRIARKFGTNGTALGADEAEKVQLEGGKRVAAKPRVAGSARGRELRAAAALARFGKQKVEEEAGDDDAPPPVKGDDEGGEQGGDTASGSDYEGDEDEGGIVAVDRDGKMIKDKDGRAMVKVCEDEDGGGGDDPAARNERDELRRVFARPSDVKPDGDGGAVGDWPRIKDEPPETRSDGLLRGASSSSSLASAPRPLRLHDIPHIRDAVPPLPSSSKDTTAKTTKPRAAASRAKPAVTASRGSNTRPAITIHRLPVPSPQQQQQQQQQQQRRPPQPQTPAEIDDRTTAAGGVVVVGTVPTLIPCPLCSLDNDAGALRCAACANVLRPDAVQGSWACRDTGCRETGYVNAGDCGVCGLCGGQKP</sequence>
<dbReference type="STRING" id="43265.A0A545W3F9"/>
<dbReference type="Proteomes" id="UP000315783">
    <property type="component" value="Unassembled WGS sequence"/>
</dbReference>
<feature type="compositionally biased region" description="Low complexity" evidence="1">
    <location>
        <begin position="380"/>
        <end position="396"/>
    </location>
</feature>
<dbReference type="AlphaFoldDB" id="A0A545W3F9"/>
<evidence type="ECO:0000313" key="4">
    <source>
        <dbReference type="Proteomes" id="UP000315783"/>
    </source>
</evidence>